<dbReference type="EMBL" id="JAUIZM010000003">
    <property type="protein sequence ID" value="KAK1394050.1"/>
    <property type="molecule type" value="Genomic_DNA"/>
</dbReference>
<dbReference type="Gene3D" id="1.25.40.20">
    <property type="entry name" value="Ankyrin repeat-containing domain"/>
    <property type="match status" value="1"/>
</dbReference>
<reference evidence="1" key="2">
    <citation type="submission" date="2023-05" db="EMBL/GenBank/DDBJ databases">
        <authorList>
            <person name="Schelkunov M.I."/>
        </authorList>
    </citation>
    <scope>NUCLEOTIDE SEQUENCE</scope>
    <source>
        <strain evidence="1">Hsosn_3</strain>
        <tissue evidence="1">Leaf</tissue>
    </source>
</reference>
<sequence length="105" mass="11974">MGYKDIVLRLRRTAKFGCEALGPENQTALHAAIRGRYTDCVRALLAKAPRLVTYGDHKGWTALHYAAYYKYDSILDDILDLQDQVSDLTEWEDFEAKMKQAEGAF</sequence>
<gene>
    <name evidence="1" type="ORF">POM88_013106</name>
</gene>
<dbReference type="InterPro" id="IPR002110">
    <property type="entry name" value="Ankyrin_rpt"/>
</dbReference>
<evidence type="ECO:0000313" key="1">
    <source>
        <dbReference type="EMBL" id="KAK1394050.1"/>
    </source>
</evidence>
<dbReference type="InterPro" id="IPR036770">
    <property type="entry name" value="Ankyrin_rpt-contain_sf"/>
</dbReference>
<keyword evidence="2" id="KW-1185">Reference proteome</keyword>
<name>A0AAD8MXT7_9APIA</name>
<dbReference type="Pfam" id="PF12796">
    <property type="entry name" value="Ank_2"/>
    <property type="match status" value="1"/>
</dbReference>
<proteinExistence type="predicted"/>
<dbReference type="AlphaFoldDB" id="A0AAD8MXT7"/>
<dbReference type="SMART" id="SM00248">
    <property type="entry name" value="ANK"/>
    <property type="match status" value="2"/>
</dbReference>
<reference evidence="1" key="1">
    <citation type="submission" date="2023-02" db="EMBL/GenBank/DDBJ databases">
        <title>Genome of toxic invasive species Heracleum sosnowskyi carries increased number of genes despite the absence of recent whole-genome duplications.</title>
        <authorList>
            <person name="Schelkunov M."/>
            <person name="Shtratnikova V."/>
            <person name="Makarenko M."/>
            <person name="Klepikova A."/>
            <person name="Omelchenko D."/>
            <person name="Novikova G."/>
            <person name="Obukhova E."/>
            <person name="Bogdanov V."/>
            <person name="Penin A."/>
            <person name="Logacheva M."/>
        </authorList>
    </citation>
    <scope>NUCLEOTIDE SEQUENCE</scope>
    <source>
        <strain evidence="1">Hsosn_3</strain>
        <tissue evidence="1">Leaf</tissue>
    </source>
</reference>
<dbReference type="Proteomes" id="UP001237642">
    <property type="component" value="Unassembled WGS sequence"/>
</dbReference>
<organism evidence="1 2">
    <name type="scientific">Heracleum sosnowskyi</name>
    <dbReference type="NCBI Taxonomy" id="360622"/>
    <lineage>
        <taxon>Eukaryota</taxon>
        <taxon>Viridiplantae</taxon>
        <taxon>Streptophyta</taxon>
        <taxon>Embryophyta</taxon>
        <taxon>Tracheophyta</taxon>
        <taxon>Spermatophyta</taxon>
        <taxon>Magnoliopsida</taxon>
        <taxon>eudicotyledons</taxon>
        <taxon>Gunneridae</taxon>
        <taxon>Pentapetalae</taxon>
        <taxon>asterids</taxon>
        <taxon>campanulids</taxon>
        <taxon>Apiales</taxon>
        <taxon>Apiaceae</taxon>
        <taxon>Apioideae</taxon>
        <taxon>apioid superclade</taxon>
        <taxon>Tordylieae</taxon>
        <taxon>Tordyliinae</taxon>
        <taxon>Heracleum</taxon>
    </lineage>
</organism>
<protein>
    <submittedName>
        <fullName evidence="1">Uncharacterized protein</fullName>
    </submittedName>
</protein>
<dbReference type="SUPFAM" id="SSF48403">
    <property type="entry name" value="Ankyrin repeat"/>
    <property type="match status" value="1"/>
</dbReference>
<comment type="caution">
    <text evidence="1">The sequence shown here is derived from an EMBL/GenBank/DDBJ whole genome shotgun (WGS) entry which is preliminary data.</text>
</comment>
<accession>A0AAD8MXT7</accession>
<evidence type="ECO:0000313" key="2">
    <source>
        <dbReference type="Proteomes" id="UP001237642"/>
    </source>
</evidence>